<accession>A0A919PN95</accession>
<dbReference type="PANTHER" id="PTHR43335">
    <property type="entry name" value="ABC TRANSPORTER, ATP-BINDING PROTEIN"/>
    <property type="match status" value="1"/>
</dbReference>
<dbReference type="InterPro" id="IPR027417">
    <property type="entry name" value="P-loop_NTPase"/>
</dbReference>
<keyword evidence="3" id="KW-0547">Nucleotide-binding</keyword>
<protein>
    <submittedName>
        <fullName evidence="6">ABC transporter ATP-binding protein</fullName>
    </submittedName>
</protein>
<sequence length="290" mass="31170">MNHAVKAVGLGLRYGQRDALTDCTLEIPEGSVVGLVGPNSAGKSTLLSLICGLLEPSTGTISVLGARPGVSAAHLARVGFVAQNIPLYDNLTVAEHLRLGAKLNPRWDQRLADEHLQPLRGDLKRKAGQLSGGQRAQLALALVAAKRPELLVLDEPVAALDPLARRQFLRRLMELVADLQATVVLSSHLISDLERVCDQLIVLTRGRVQLAGPVEDILTTHYRLLRPSGDPDGLPDGTEIIQALHTDRQSTLTVRSTLPIPGAAPHVQRLDLEEVALAYMGRAQGADEQD</sequence>
<dbReference type="Proteomes" id="UP000660611">
    <property type="component" value="Unassembled WGS sequence"/>
</dbReference>
<evidence type="ECO:0000256" key="1">
    <source>
        <dbReference type="ARBA" id="ARBA00005417"/>
    </source>
</evidence>
<evidence type="ECO:0000313" key="6">
    <source>
        <dbReference type="EMBL" id="GIG45515.1"/>
    </source>
</evidence>
<organism evidence="6 7">
    <name type="scientific">Dactylosporangium siamense</name>
    <dbReference type="NCBI Taxonomy" id="685454"/>
    <lineage>
        <taxon>Bacteria</taxon>
        <taxon>Bacillati</taxon>
        <taxon>Actinomycetota</taxon>
        <taxon>Actinomycetes</taxon>
        <taxon>Micromonosporales</taxon>
        <taxon>Micromonosporaceae</taxon>
        <taxon>Dactylosporangium</taxon>
    </lineage>
</organism>
<keyword evidence="7" id="KW-1185">Reference proteome</keyword>
<keyword evidence="2" id="KW-0813">Transport</keyword>
<dbReference type="Gene3D" id="3.40.50.300">
    <property type="entry name" value="P-loop containing nucleotide triphosphate hydrolases"/>
    <property type="match status" value="1"/>
</dbReference>
<proteinExistence type="inferred from homology"/>
<comment type="similarity">
    <text evidence="1">Belongs to the ABC transporter superfamily.</text>
</comment>
<dbReference type="EMBL" id="BONQ01000053">
    <property type="protein sequence ID" value="GIG45515.1"/>
    <property type="molecule type" value="Genomic_DNA"/>
</dbReference>
<dbReference type="Pfam" id="PF00005">
    <property type="entry name" value="ABC_tran"/>
    <property type="match status" value="1"/>
</dbReference>
<dbReference type="CDD" id="cd03230">
    <property type="entry name" value="ABC_DR_subfamily_A"/>
    <property type="match status" value="1"/>
</dbReference>
<dbReference type="PANTHER" id="PTHR43335:SF4">
    <property type="entry name" value="ABC TRANSPORTER, ATP-BINDING PROTEIN"/>
    <property type="match status" value="1"/>
</dbReference>
<dbReference type="RefSeq" id="WP_203847320.1">
    <property type="nucleotide sequence ID" value="NZ_BAAAVW010000011.1"/>
</dbReference>
<dbReference type="GO" id="GO:0016887">
    <property type="term" value="F:ATP hydrolysis activity"/>
    <property type="evidence" value="ECO:0007669"/>
    <property type="project" value="InterPro"/>
</dbReference>
<evidence type="ECO:0000256" key="4">
    <source>
        <dbReference type="ARBA" id="ARBA00022840"/>
    </source>
</evidence>
<evidence type="ECO:0000256" key="3">
    <source>
        <dbReference type="ARBA" id="ARBA00022741"/>
    </source>
</evidence>
<dbReference type="SMART" id="SM00382">
    <property type="entry name" value="AAA"/>
    <property type="match status" value="1"/>
</dbReference>
<dbReference type="PROSITE" id="PS50893">
    <property type="entry name" value="ABC_TRANSPORTER_2"/>
    <property type="match status" value="1"/>
</dbReference>
<dbReference type="InterPro" id="IPR003439">
    <property type="entry name" value="ABC_transporter-like_ATP-bd"/>
</dbReference>
<evidence type="ECO:0000256" key="2">
    <source>
        <dbReference type="ARBA" id="ARBA00022448"/>
    </source>
</evidence>
<dbReference type="GO" id="GO:0005524">
    <property type="term" value="F:ATP binding"/>
    <property type="evidence" value="ECO:0007669"/>
    <property type="project" value="UniProtKB-KW"/>
</dbReference>
<reference evidence="6" key="1">
    <citation type="submission" date="2021-01" db="EMBL/GenBank/DDBJ databases">
        <title>Whole genome shotgun sequence of Dactylosporangium siamense NBRC 106093.</title>
        <authorList>
            <person name="Komaki H."/>
            <person name="Tamura T."/>
        </authorList>
    </citation>
    <scope>NUCLEOTIDE SEQUENCE</scope>
    <source>
        <strain evidence="6">NBRC 106093</strain>
    </source>
</reference>
<dbReference type="InterPro" id="IPR003593">
    <property type="entry name" value="AAA+_ATPase"/>
</dbReference>
<comment type="caution">
    <text evidence="6">The sequence shown here is derived from an EMBL/GenBank/DDBJ whole genome shotgun (WGS) entry which is preliminary data.</text>
</comment>
<dbReference type="AlphaFoldDB" id="A0A919PN95"/>
<name>A0A919PN95_9ACTN</name>
<keyword evidence="4 6" id="KW-0067">ATP-binding</keyword>
<evidence type="ECO:0000259" key="5">
    <source>
        <dbReference type="PROSITE" id="PS50893"/>
    </source>
</evidence>
<gene>
    <name evidence="6" type="ORF">Dsi01nite_035560</name>
</gene>
<feature type="domain" description="ABC transporter" evidence="5">
    <location>
        <begin position="5"/>
        <end position="230"/>
    </location>
</feature>
<dbReference type="SUPFAM" id="SSF52540">
    <property type="entry name" value="P-loop containing nucleoside triphosphate hydrolases"/>
    <property type="match status" value="1"/>
</dbReference>
<evidence type="ECO:0000313" key="7">
    <source>
        <dbReference type="Proteomes" id="UP000660611"/>
    </source>
</evidence>